<dbReference type="Gene3D" id="3.30.70.360">
    <property type="match status" value="1"/>
</dbReference>
<dbReference type="SUPFAM" id="SSF55031">
    <property type="entry name" value="Bacterial exopeptidase dimerisation domain"/>
    <property type="match status" value="1"/>
</dbReference>
<accession>A0ABV9FAI6</accession>
<dbReference type="PANTHER" id="PTHR11014:SF63">
    <property type="entry name" value="METALLOPEPTIDASE, PUTATIVE (AFU_ORTHOLOGUE AFUA_6G09600)-RELATED"/>
    <property type="match status" value="1"/>
</dbReference>
<dbReference type="PANTHER" id="PTHR11014">
    <property type="entry name" value="PEPTIDASE M20 FAMILY MEMBER"/>
    <property type="match status" value="1"/>
</dbReference>
<gene>
    <name evidence="2" type="ORF">ACFO3S_11285</name>
</gene>
<feature type="domain" description="Peptidase M20 dimerisation" evidence="1">
    <location>
        <begin position="187"/>
        <end position="280"/>
    </location>
</feature>
<dbReference type="NCBIfam" id="TIGR01891">
    <property type="entry name" value="amidohydrolases"/>
    <property type="match status" value="1"/>
</dbReference>
<evidence type="ECO:0000313" key="2">
    <source>
        <dbReference type="EMBL" id="MFC4598821.1"/>
    </source>
</evidence>
<dbReference type="InterPro" id="IPR017439">
    <property type="entry name" value="Amidohydrolase"/>
</dbReference>
<dbReference type="RefSeq" id="WP_378095472.1">
    <property type="nucleotide sequence ID" value="NZ_JBHSEP010000007.1"/>
</dbReference>
<evidence type="ECO:0000259" key="1">
    <source>
        <dbReference type="Pfam" id="PF07687"/>
    </source>
</evidence>
<keyword evidence="3" id="KW-1185">Reference proteome</keyword>
<dbReference type="Pfam" id="PF01546">
    <property type="entry name" value="Peptidase_M20"/>
    <property type="match status" value="1"/>
</dbReference>
<evidence type="ECO:0000313" key="3">
    <source>
        <dbReference type="Proteomes" id="UP001596028"/>
    </source>
</evidence>
<dbReference type="InterPro" id="IPR002933">
    <property type="entry name" value="Peptidase_M20"/>
</dbReference>
<sequence>MTVHEHTLKSLYGDMVQWRRHLHRHPELSFQEYKTSAMIAELLEKWGLEVRRGVAGTGVVARLAGGRPGRTIALRADIDALPIQDAKACEYRSEVPGVMHACGHDGHTAELLAVARYYSLHRDETAGSRLFLFQPGEETLPGGAIRMIEDGALDGVDAIYGVHLWSPMPCGTAATRSGPFMATPDEFEIEIVGRGGHGGLPHESKDALVTGAALVSALQTIVSRSVNPLDAAVLSVGRFSAGTANNVIAASSMLAGTVRSFNKEMRALLRGRMEQIVKHTCEMHGCDYRFRYIEGYPPVVNDEREAERVLRQIAEHLPGSGTAPCERIMAGEDFSYYLERKPGCFFFVGAGRESGDSAPHHHPMFDLEEEAMLHAARLLVAVADDAALDSD</sequence>
<dbReference type="SUPFAM" id="SSF53187">
    <property type="entry name" value="Zn-dependent exopeptidases"/>
    <property type="match status" value="1"/>
</dbReference>
<proteinExistence type="predicted"/>
<dbReference type="Pfam" id="PF07687">
    <property type="entry name" value="M20_dimer"/>
    <property type="match status" value="1"/>
</dbReference>
<dbReference type="InterPro" id="IPR036264">
    <property type="entry name" value="Bact_exopeptidase_dim_dom"/>
</dbReference>
<reference evidence="3" key="1">
    <citation type="journal article" date="2019" name="Int. J. Syst. Evol. Microbiol.">
        <title>The Global Catalogue of Microorganisms (GCM) 10K type strain sequencing project: providing services to taxonomists for standard genome sequencing and annotation.</title>
        <authorList>
            <consortium name="The Broad Institute Genomics Platform"/>
            <consortium name="The Broad Institute Genome Sequencing Center for Infectious Disease"/>
            <person name="Wu L."/>
            <person name="Ma J."/>
        </authorList>
    </citation>
    <scope>NUCLEOTIDE SEQUENCE [LARGE SCALE GENOMIC DNA]</scope>
    <source>
        <strain evidence="3">CCUG 49571</strain>
    </source>
</reference>
<organism evidence="2 3">
    <name type="scientific">Cohnella hongkongensis</name>
    <dbReference type="NCBI Taxonomy" id="178337"/>
    <lineage>
        <taxon>Bacteria</taxon>
        <taxon>Bacillati</taxon>
        <taxon>Bacillota</taxon>
        <taxon>Bacilli</taxon>
        <taxon>Bacillales</taxon>
        <taxon>Paenibacillaceae</taxon>
        <taxon>Cohnella</taxon>
    </lineage>
</organism>
<name>A0ABV9FAI6_9BACL</name>
<dbReference type="Proteomes" id="UP001596028">
    <property type="component" value="Unassembled WGS sequence"/>
</dbReference>
<dbReference type="PIRSF" id="PIRSF005962">
    <property type="entry name" value="Pept_M20D_amidohydro"/>
    <property type="match status" value="1"/>
</dbReference>
<protein>
    <submittedName>
        <fullName evidence="2">M20 family metallopeptidase</fullName>
    </submittedName>
</protein>
<dbReference type="Gene3D" id="3.40.630.10">
    <property type="entry name" value="Zn peptidases"/>
    <property type="match status" value="1"/>
</dbReference>
<dbReference type="InterPro" id="IPR011650">
    <property type="entry name" value="Peptidase_M20_dimer"/>
</dbReference>
<comment type="caution">
    <text evidence="2">The sequence shown here is derived from an EMBL/GenBank/DDBJ whole genome shotgun (WGS) entry which is preliminary data.</text>
</comment>
<dbReference type="EMBL" id="JBHSEP010000007">
    <property type="protein sequence ID" value="MFC4598821.1"/>
    <property type="molecule type" value="Genomic_DNA"/>
</dbReference>